<protein>
    <submittedName>
        <fullName evidence="8">Lipase domain-containing protein</fullName>
    </submittedName>
</protein>
<dbReference type="GO" id="GO:0016298">
    <property type="term" value="F:lipase activity"/>
    <property type="evidence" value="ECO:0007669"/>
    <property type="project" value="InterPro"/>
</dbReference>
<comment type="similarity">
    <text evidence="2 4">Belongs to the AB hydrolase superfamily. Lipase family.</text>
</comment>
<dbReference type="WBParaSite" id="nRc.2.0.1.t28509-RA">
    <property type="protein sequence ID" value="nRc.2.0.1.t28509-RA"/>
    <property type="gene ID" value="nRc.2.0.1.g28509"/>
</dbReference>
<dbReference type="GO" id="GO:0005615">
    <property type="term" value="C:extracellular space"/>
    <property type="evidence" value="ECO:0007669"/>
    <property type="project" value="TreeGrafter"/>
</dbReference>
<sequence>MFLGHSYCLFLLRRKSDARPAIPYIILILHLWRRLAQIQSPPPGHLPYYSQRSIRDYCTNRYLVKVVAFQKQGSLDNDLFFKQSSPMLCSYFFIFFLIISYWNVSYAGFGGIVVDKKCFRSLIQSDSCGDVMANYSHFPDLPVAKDLFGTVCCYDESIGCFNNDPKSIWGCLIAKPRCIKSLKPEFAIYSPENGLTLHQHIDFFNLTKSIEQLRMRRKRKFYVVIHGFGNEWPKWWMKPMVELLISKRKANVMIVRWSIGTQKEFQVLEYFKAVANMRSMAAAVAKVLNALIAKRKIRLRKVAIIGYSLGAHMAGLIGARLPGLPYIFGLDPAGPMFTCHDPLTRLDPNDADKVVVLHTNGDSLVNGGLGTMQPMGALDLYANGGKFQPGCPKRPMKDLGDIAMEGLQGLNETMKDIMCSHARVMKLFLQLLNRSEHNSCNYTMFPCINHKHWESSKCSTCPYGMGDCPIFSLEDIEKSRGTFFFNTRSDGEGNMVDCGFGKQFSIRETPTENLTAKVSNDKAFVLRPNIKDIETISIKYDKGNIETVRSRNYESNSWKLLDCQIIVLDGHKSLILLPTSFHRYNCKNSIIIRQDARYLQNVHLYNEISYEL</sequence>
<evidence type="ECO:0000313" key="8">
    <source>
        <dbReference type="WBParaSite" id="nRc.2.0.1.t28509-RA"/>
    </source>
</evidence>
<feature type="transmembrane region" description="Helical" evidence="5">
    <location>
        <begin position="91"/>
        <end position="114"/>
    </location>
</feature>
<dbReference type="GO" id="GO:0016042">
    <property type="term" value="P:lipid catabolic process"/>
    <property type="evidence" value="ECO:0007669"/>
    <property type="project" value="TreeGrafter"/>
</dbReference>
<proteinExistence type="inferred from homology"/>
<dbReference type="Pfam" id="PF00151">
    <property type="entry name" value="Lipase"/>
    <property type="match status" value="1"/>
</dbReference>
<dbReference type="SUPFAM" id="SSF53474">
    <property type="entry name" value="alpha/beta-Hydrolases"/>
    <property type="match status" value="1"/>
</dbReference>
<keyword evidence="7" id="KW-1185">Reference proteome</keyword>
<keyword evidence="5" id="KW-0812">Transmembrane</keyword>
<keyword evidence="5" id="KW-1133">Transmembrane helix</keyword>
<dbReference type="InterPro" id="IPR000734">
    <property type="entry name" value="TAG_lipase"/>
</dbReference>
<evidence type="ECO:0000256" key="2">
    <source>
        <dbReference type="ARBA" id="ARBA00010701"/>
    </source>
</evidence>
<keyword evidence="5" id="KW-0472">Membrane</keyword>
<evidence type="ECO:0000256" key="5">
    <source>
        <dbReference type="SAM" id="Phobius"/>
    </source>
</evidence>
<reference evidence="8" key="1">
    <citation type="submission" date="2022-11" db="UniProtKB">
        <authorList>
            <consortium name="WormBaseParasite"/>
        </authorList>
    </citation>
    <scope>IDENTIFICATION</scope>
</reference>
<dbReference type="Gene3D" id="3.40.50.1820">
    <property type="entry name" value="alpha/beta hydrolase"/>
    <property type="match status" value="1"/>
</dbReference>
<evidence type="ECO:0000256" key="1">
    <source>
        <dbReference type="ARBA" id="ARBA00004613"/>
    </source>
</evidence>
<feature type="domain" description="Lipase" evidence="6">
    <location>
        <begin position="173"/>
        <end position="489"/>
    </location>
</feature>
<dbReference type="PANTHER" id="PTHR11610:SF173">
    <property type="entry name" value="LIPASE DOMAIN-CONTAINING PROTEIN-RELATED"/>
    <property type="match status" value="1"/>
</dbReference>
<organism evidence="7 8">
    <name type="scientific">Romanomermis culicivorax</name>
    <name type="common">Nematode worm</name>
    <dbReference type="NCBI Taxonomy" id="13658"/>
    <lineage>
        <taxon>Eukaryota</taxon>
        <taxon>Metazoa</taxon>
        <taxon>Ecdysozoa</taxon>
        <taxon>Nematoda</taxon>
        <taxon>Enoplea</taxon>
        <taxon>Dorylaimia</taxon>
        <taxon>Mermithida</taxon>
        <taxon>Mermithoidea</taxon>
        <taxon>Mermithidae</taxon>
        <taxon>Romanomermis</taxon>
    </lineage>
</organism>
<keyword evidence="3" id="KW-0964">Secreted</keyword>
<dbReference type="Proteomes" id="UP000887565">
    <property type="component" value="Unplaced"/>
</dbReference>
<evidence type="ECO:0000256" key="3">
    <source>
        <dbReference type="ARBA" id="ARBA00022525"/>
    </source>
</evidence>
<feature type="transmembrane region" description="Helical" evidence="5">
    <location>
        <begin position="304"/>
        <end position="328"/>
    </location>
</feature>
<evidence type="ECO:0000256" key="4">
    <source>
        <dbReference type="RuleBase" id="RU004262"/>
    </source>
</evidence>
<evidence type="ECO:0000313" key="7">
    <source>
        <dbReference type="Proteomes" id="UP000887565"/>
    </source>
</evidence>
<dbReference type="InterPro" id="IPR029058">
    <property type="entry name" value="AB_hydrolase_fold"/>
</dbReference>
<dbReference type="PANTHER" id="PTHR11610">
    <property type="entry name" value="LIPASE"/>
    <property type="match status" value="1"/>
</dbReference>
<dbReference type="PRINTS" id="PR00821">
    <property type="entry name" value="TAGLIPASE"/>
</dbReference>
<evidence type="ECO:0000259" key="6">
    <source>
        <dbReference type="Pfam" id="PF00151"/>
    </source>
</evidence>
<comment type="subcellular location">
    <subcellularLocation>
        <location evidence="1">Secreted</location>
    </subcellularLocation>
</comment>
<name>A0A915JQH4_ROMCU</name>
<dbReference type="InterPro" id="IPR013818">
    <property type="entry name" value="Lipase"/>
</dbReference>
<dbReference type="AlphaFoldDB" id="A0A915JQH4"/>
<accession>A0A915JQH4</accession>